<organism evidence="2 3">
    <name type="scientific">Edhazardia aedis (strain USNM 41457)</name>
    <name type="common">Microsporidian parasite</name>
    <dbReference type="NCBI Taxonomy" id="1003232"/>
    <lineage>
        <taxon>Eukaryota</taxon>
        <taxon>Fungi</taxon>
        <taxon>Fungi incertae sedis</taxon>
        <taxon>Microsporidia</taxon>
        <taxon>Edhazardia</taxon>
    </lineage>
</organism>
<dbReference type="HOGENOM" id="CLU_1488993_0_0_1"/>
<evidence type="ECO:0000256" key="1">
    <source>
        <dbReference type="SAM" id="SignalP"/>
    </source>
</evidence>
<name>J9DHY6_EDHAE</name>
<proteinExistence type="predicted"/>
<keyword evidence="3" id="KW-1185">Reference proteome</keyword>
<gene>
    <name evidence="2" type="ORF">EDEG_03319</name>
</gene>
<dbReference type="EMBL" id="AFBI03000082">
    <property type="protein sequence ID" value="EJW02235.1"/>
    <property type="molecule type" value="Genomic_DNA"/>
</dbReference>
<dbReference type="VEuPathDB" id="MicrosporidiaDB:EDEG_03319"/>
<protein>
    <submittedName>
        <fullName evidence="2">Uncharacterized protein</fullName>
    </submittedName>
</protein>
<feature type="chain" id="PRO_5003822108" evidence="1">
    <location>
        <begin position="20"/>
        <end position="181"/>
    </location>
</feature>
<evidence type="ECO:0000313" key="2">
    <source>
        <dbReference type="EMBL" id="EJW02235.1"/>
    </source>
</evidence>
<evidence type="ECO:0000313" key="3">
    <source>
        <dbReference type="Proteomes" id="UP000003163"/>
    </source>
</evidence>
<dbReference type="AlphaFoldDB" id="J9DHY6"/>
<reference evidence="2 3" key="1">
    <citation type="submission" date="2011-08" db="EMBL/GenBank/DDBJ databases">
        <authorList>
            <person name="Liu Z.J."/>
            <person name="Shi F.L."/>
            <person name="Lu J.Q."/>
            <person name="Li M."/>
            <person name="Wang Z.L."/>
        </authorList>
    </citation>
    <scope>NUCLEOTIDE SEQUENCE [LARGE SCALE GENOMIC DNA]</scope>
    <source>
        <strain evidence="2 3">USNM 41457</strain>
    </source>
</reference>
<sequence length="181" mass="21306">MISRLFILIFYFIFKVNLSQHSNEESNTEQNTGISTLTQSIHRKKTERTSKNVPSIYMCHMDSIFHTFGTQNNEGNVINRKRSLDRYKKAGNTQTETDNTKYDYLKTNPATDCIIDSKVTCQYMKQTQQNDIAFLTIFFNYSYINYLLYFNCLIFENDNDNINSIENIFNESSLDFTIDHK</sequence>
<comment type="caution">
    <text evidence="2">The sequence shown here is derived from an EMBL/GenBank/DDBJ whole genome shotgun (WGS) entry which is preliminary data.</text>
</comment>
<reference evidence="3" key="2">
    <citation type="submission" date="2015-07" db="EMBL/GenBank/DDBJ databases">
        <title>Contrasting host-pathogen interactions and genome evolution in two generalist and specialist microsporidian pathogens of mosquitoes.</title>
        <authorList>
            <consortium name="The Broad Institute Genomics Platform"/>
            <consortium name="The Broad Institute Genome Sequencing Center for Infectious Disease"/>
            <person name="Cuomo C.A."/>
            <person name="Sanscrainte N.D."/>
            <person name="Goldberg J.M."/>
            <person name="Heiman D."/>
            <person name="Young S."/>
            <person name="Zeng Q."/>
            <person name="Becnel J.J."/>
            <person name="Birren B.W."/>
        </authorList>
    </citation>
    <scope>NUCLEOTIDE SEQUENCE [LARGE SCALE GENOMIC DNA]</scope>
    <source>
        <strain evidence="3">USNM 41457</strain>
    </source>
</reference>
<feature type="signal peptide" evidence="1">
    <location>
        <begin position="1"/>
        <end position="19"/>
    </location>
</feature>
<keyword evidence="1" id="KW-0732">Signal</keyword>
<accession>J9DHY6</accession>
<dbReference type="Proteomes" id="UP000003163">
    <property type="component" value="Unassembled WGS sequence"/>
</dbReference>
<dbReference type="InParanoid" id="J9DHY6"/>